<evidence type="ECO:0000313" key="1">
    <source>
        <dbReference type="EMBL" id="KAL5107382.1"/>
    </source>
</evidence>
<comment type="caution">
    <text evidence="1">The sequence shown here is derived from an EMBL/GenBank/DDBJ whole genome shotgun (WGS) entry which is preliminary data.</text>
</comment>
<keyword evidence="2" id="KW-1185">Reference proteome</keyword>
<dbReference type="EMBL" id="JAKROA010000004">
    <property type="protein sequence ID" value="KAL5107382.1"/>
    <property type="molecule type" value="Genomic_DNA"/>
</dbReference>
<dbReference type="Proteomes" id="UP001651158">
    <property type="component" value="Unassembled WGS sequence"/>
</dbReference>
<sequence length="81" mass="9715">MIVLQIVFGIQTPRMWIILIGVTWDLGVTNRFTLRKQGWLFIPRKGILWSYTWVFDYKSTGRVEWNLYLNSNDSLPFYKRG</sequence>
<accession>A0ABR4QCK7</accession>
<gene>
    <name evidence="1" type="ORF">TcWFU_001711</name>
</gene>
<protein>
    <submittedName>
        <fullName evidence="1">Uncharacterized protein</fullName>
    </submittedName>
</protein>
<evidence type="ECO:0000313" key="2">
    <source>
        <dbReference type="Proteomes" id="UP001651158"/>
    </source>
</evidence>
<proteinExistence type="predicted"/>
<name>A0ABR4QCK7_9CEST</name>
<organism evidence="1 2">
    <name type="scientific">Taenia crassiceps</name>
    <dbReference type="NCBI Taxonomy" id="6207"/>
    <lineage>
        <taxon>Eukaryota</taxon>
        <taxon>Metazoa</taxon>
        <taxon>Spiralia</taxon>
        <taxon>Lophotrochozoa</taxon>
        <taxon>Platyhelminthes</taxon>
        <taxon>Cestoda</taxon>
        <taxon>Eucestoda</taxon>
        <taxon>Cyclophyllidea</taxon>
        <taxon>Taeniidae</taxon>
        <taxon>Taenia</taxon>
    </lineage>
</organism>
<reference evidence="1 2" key="1">
    <citation type="journal article" date="2022" name="Front. Cell. Infect. Microbiol.">
        <title>The Genomes of Two Strains of Taenia crassiceps the Animal Model for the Study of Human Cysticercosis.</title>
        <authorList>
            <person name="Bobes R.J."/>
            <person name="Estrada K."/>
            <person name="Rios-Valencia D.G."/>
            <person name="Calderon-Gallegos A."/>
            <person name="de la Torre P."/>
            <person name="Carrero J.C."/>
            <person name="Sanchez-Flores A."/>
            <person name="Laclette J.P."/>
        </authorList>
    </citation>
    <scope>NUCLEOTIDE SEQUENCE [LARGE SCALE GENOMIC DNA]</scope>
    <source>
        <strain evidence="1">WFUcys</strain>
    </source>
</reference>